<protein>
    <submittedName>
        <fullName evidence="1">Uncharacterized protein</fullName>
    </submittedName>
</protein>
<dbReference type="EMBL" id="VSRR010001702">
    <property type="protein sequence ID" value="MPC27169.1"/>
    <property type="molecule type" value="Genomic_DNA"/>
</dbReference>
<organism evidence="1 2">
    <name type="scientific">Portunus trituberculatus</name>
    <name type="common">Swimming crab</name>
    <name type="synonym">Neptunus trituberculatus</name>
    <dbReference type="NCBI Taxonomy" id="210409"/>
    <lineage>
        <taxon>Eukaryota</taxon>
        <taxon>Metazoa</taxon>
        <taxon>Ecdysozoa</taxon>
        <taxon>Arthropoda</taxon>
        <taxon>Crustacea</taxon>
        <taxon>Multicrustacea</taxon>
        <taxon>Malacostraca</taxon>
        <taxon>Eumalacostraca</taxon>
        <taxon>Eucarida</taxon>
        <taxon>Decapoda</taxon>
        <taxon>Pleocyemata</taxon>
        <taxon>Brachyura</taxon>
        <taxon>Eubrachyura</taxon>
        <taxon>Portunoidea</taxon>
        <taxon>Portunidae</taxon>
        <taxon>Portuninae</taxon>
        <taxon>Portunus</taxon>
    </lineage>
</organism>
<accession>A0A5B7E188</accession>
<dbReference type="AlphaFoldDB" id="A0A5B7E188"/>
<name>A0A5B7E188_PORTR</name>
<comment type="caution">
    <text evidence="1">The sequence shown here is derived from an EMBL/GenBank/DDBJ whole genome shotgun (WGS) entry which is preliminary data.</text>
</comment>
<dbReference type="Proteomes" id="UP000324222">
    <property type="component" value="Unassembled WGS sequence"/>
</dbReference>
<keyword evidence="2" id="KW-1185">Reference proteome</keyword>
<evidence type="ECO:0000313" key="2">
    <source>
        <dbReference type="Proteomes" id="UP000324222"/>
    </source>
</evidence>
<proteinExistence type="predicted"/>
<gene>
    <name evidence="1" type="ORF">E2C01_020336</name>
</gene>
<sequence length="87" mass="9611">MDCEQLQHYSTLLSCHVDNCTLQSLVVWCKAAHLMGKLPTAEVICSIRFQIYFNLPMVSITSDALQNISQVNLTPHCGTPTTAVTSQ</sequence>
<reference evidence="1 2" key="1">
    <citation type="submission" date="2019-05" db="EMBL/GenBank/DDBJ databases">
        <title>Another draft genome of Portunus trituberculatus and its Hox gene families provides insights of decapod evolution.</title>
        <authorList>
            <person name="Jeong J.-H."/>
            <person name="Song I."/>
            <person name="Kim S."/>
            <person name="Choi T."/>
            <person name="Kim D."/>
            <person name="Ryu S."/>
            <person name="Kim W."/>
        </authorList>
    </citation>
    <scope>NUCLEOTIDE SEQUENCE [LARGE SCALE GENOMIC DNA]</scope>
    <source>
        <tissue evidence="1">Muscle</tissue>
    </source>
</reference>
<evidence type="ECO:0000313" key="1">
    <source>
        <dbReference type="EMBL" id="MPC27169.1"/>
    </source>
</evidence>